<dbReference type="EMBL" id="JAPEUV010000276">
    <property type="protein sequence ID" value="KAJ4329802.1"/>
    <property type="molecule type" value="Genomic_DNA"/>
</dbReference>
<evidence type="ECO:0000256" key="1">
    <source>
        <dbReference type="SAM" id="MobiDB-lite"/>
    </source>
</evidence>
<dbReference type="InterPro" id="IPR050309">
    <property type="entry name" value="Type-B_Carboxylest/Lipase"/>
</dbReference>
<name>A0A9W8WP70_9PLEO</name>
<dbReference type="OrthoDB" id="408631at2759"/>
<reference evidence="3" key="1">
    <citation type="submission" date="2022-10" db="EMBL/GenBank/DDBJ databases">
        <title>Tapping the CABI collections for fungal endophytes: first genome assemblies for Collariella, Neodidymelliopsis, Ascochyta clinopodiicola, Didymella pomorum, Didymosphaeria variabile, Neocosmospora piperis and Neocucurbitaria cava.</title>
        <authorList>
            <person name="Hill R."/>
        </authorList>
    </citation>
    <scope>NUCLEOTIDE SEQUENCE</scope>
    <source>
        <strain evidence="3">IMI 360193</strain>
    </source>
</reference>
<dbReference type="PANTHER" id="PTHR11559">
    <property type="entry name" value="CARBOXYLESTERASE"/>
    <property type="match status" value="1"/>
</dbReference>
<dbReference type="Gene3D" id="3.40.50.1820">
    <property type="entry name" value="alpha/beta hydrolase"/>
    <property type="match status" value="1"/>
</dbReference>
<sequence length="413" mass="46422">MNNTASVSVDLARIRDVLDICPHLSNRPTPVSNDEDPVPGSAVPNGLSPPQWVRLSRRPSVDQPDEAGAHSIGHHLLNYDEDKPPKFHRVIIESGAPTSRAVRNPDAPIHEAQFNDFLAELSVPKSLSESEVFDHLRSLPTTAIASAQTKVFAKYNPSLRWAFQPVIDGEIIRGRPIDAWRSGRWHKVPIMTGFQGNEGSLYVNKKMSTSAEFLDFWRTLLPQLSEADVQEIDRLYPDPSTGLDESYRETRQERGVGDMYKRIEASYAHYAYVAPVRQTAWYASQDVPVYLYHWALRRDVVDGAKHGDNMLFEVRDPKICKQGKSLDKTSGILHAYVTSFICTGSPNALCGAYGGRPEWKAYQRDDAEVMVFGRDNDEFIGGTSVGEPAVMVGDEFARRESEFWWSKVELSQQ</sequence>
<evidence type="ECO:0000313" key="4">
    <source>
        <dbReference type="Proteomes" id="UP001140562"/>
    </source>
</evidence>
<feature type="domain" description="Carboxylesterase type B" evidence="2">
    <location>
        <begin position="66"/>
        <end position="376"/>
    </location>
</feature>
<proteinExistence type="predicted"/>
<comment type="caution">
    <text evidence="3">The sequence shown here is derived from an EMBL/GenBank/DDBJ whole genome shotgun (WGS) entry which is preliminary data.</text>
</comment>
<gene>
    <name evidence="3" type="ORF">N0V87_010552</name>
</gene>
<dbReference type="SUPFAM" id="SSF53474">
    <property type="entry name" value="alpha/beta-Hydrolases"/>
    <property type="match status" value="1"/>
</dbReference>
<dbReference type="InterPro" id="IPR029058">
    <property type="entry name" value="AB_hydrolase_fold"/>
</dbReference>
<keyword evidence="4" id="KW-1185">Reference proteome</keyword>
<protein>
    <recommendedName>
        <fullName evidence="2">Carboxylesterase type B domain-containing protein</fullName>
    </recommendedName>
</protein>
<evidence type="ECO:0000313" key="3">
    <source>
        <dbReference type="EMBL" id="KAJ4329802.1"/>
    </source>
</evidence>
<dbReference type="AlphaFoldDB" id="A0A9W8WP70"/>
<organism evidence="3 4">
    <name type="scientific">Didymella glomerata</name>
    <dbReference type="NCBI Taxonomy" id="749621"/>
    <lineage>
        <taxon>Eukaryota</taxon>
        <taxon>Fungi</taxon>
        <taxon>Dikarya</taxon>
        <taxon>Ascomycota</taxon>
        <taxon>Pezizomycotina</taxon>
        <taxon>Dothideomycetes</taxon>
        <taxon>Pleosporomycetidae</taxon>
        <taxon>Pleosporales</taxon>
        <taxon>Pleosporineae</taxon>
        <taxon>Didymellaceae</taxon>
        <taxon>Didymella</taxon>
    </lineage>
</organism>
<accession>A0A9W8WP70</accession>
<evidence type="ECO:0000259" key="2">
    <source>
        <dbReference type="Pfam" id="PF00135"/>
    </source>
</evidence>
<feature type="region of interest" description="Disordered" evidence="1">
    <location>
        <begin position="25"/>
        <end position="51"/>
    </location>
</feature>
<dbReference type="Proteomes" id="UP001140562">
    <property type="component" value="Unassembled WGS sequence"/>
</dbReference>
<dbReference type="InterPro" id="IPR002018">
    <property type="entry name" value="CarbesteraseB"/>
</dbReference>
<dbReference type="Pfam" id="PF00135">
    <property type="entry name" value="COesterase"/>
    <property type="match status" value="1"/>
</dbReference>